<proteinExistence type="inferred from homology"/>
<dbReference type="Gene3D" id="3.40.50.1010">
    <property type="entry name" value="5'-nuclease"/>
    <property type="match status" value="1"/>
</dbReference>
<evidence type="ECO:0000256" key="3">
    <source>
        <dbReference type="ARBA" id="ARBA00022722"/>
    </source>
</evidence>
<evidence type="ECO:0000256" key="8">
    <source>
        <dbReference type="HAMAP-Rule" id="MF_00265"/>
    </source>
</evidence>
<keyword evidence="8" id="KW-0800">Toxin</keyword>
<dbReference type="InterPro" id="IPR002716">
    <property type="entry name" value="PIN_dom"/>
</dbReference>
<keyword evidence="3 8" id="KW-0540">Nuclease</keyword>
<evidence type="ECO:0000256" key="6">
    <source>
        <dbReference type="ARBA" id="ARBA00022842"/>
    </source>
</evidence>
<feature type="binding site" evidence="8">
    <location>
        <position position="96"/>
    </location>
    <ligand>
        <name>Mg(2+)</name>
        <dbReference type="ChEBI" id="CHEBI:18420"/>
    </ligand>
</feature>
<dbReference type="GO" id="GO:0000287">
    <property type="term" value="F:magnesium ion binding"/>
    <property type="evidence" value="ECO:0007669"/>
    <property type="project" value="UniProtKB-UniRule"/>
</dbReference>
<feature type="binding site" evidence="8">
    <location>
        <position position="4"/>
    </location>
    <ligand>
        <name>Mg(2+)</name>
        <dbReference type="ChEBI" id="CHEBI:18420"/>
    </ligand>
</feature>
<dbReference type="GO" id="GO:0090729">
    <property type="term" value="F:toxin activity"/>
    <property type="evidence" value="ECO:0007669"/>
    <property type="project" value="UniProtKB-KW"/>
</dbReference>
<evidence type="ECO:0000256" key="7">
    <source>
        <dbReference type="ARBA" id="ARBA00038093"/>
    </source>
</evidence>
<dbReference type="GO" id="GO:0016787">
    <property type="term" value="F:hydrolase activity"/>
    <property type="evidence" value="ECO:0007669"/>
    <property type="project" value="UniProtKB-KW"/>
</dbReference>
<dbReference type="PANTHER" id="PTHR33653:SF1">
    <property type="entry name" value="RIBONUCLEASE VAPC2"/>
    <property type="match status" value="1"/>
</dbReference>
<keyword evidence="2 8" id="KW-1277">Toxin-antitoxin system</keyword>
<keyword evidence="5 8" id="KW-0378">Hydrolase</keyword>
<evidence type="ECO:0000259" key="9">
    <source>
        <dbReference type="Pfam" id="PF01850"/>
    </source>
</evidence>
<evidence type="ECO:0000256" key="1">
    <source>
        <dbReference type="ARBA" id="ARBA00001946"/>
    </source>
</evidence>
<evidence type="ECO:0000256" key="4">
    <source>
        <dbReference type="ARBA" id="ARBA00022723"/>
    </source>
</evidence>
<comment type="function">
    <text evidence="8">Toxic component of a toxin-antitoxin (TA) system. An RNase.</text>
</comment>
<dbReference type="GO" id="GO:0004518">
    <property type="term" value="F:nuclease activity"/>
    <property type="evidence" value="ECO:0007669"/>
    <property type="project" value="UniProtKB-KW"/>
</dbReference>
<dbReference type="HAMAP" id="MF_00265">
    <property type="entry name" value="VapC_Nob1"/>
    <property type="match status" value="1"/>
</dbReference>
<evidence type="ECO:0000313" key="11">
    <source>
        <dbReference type="Proteomes" id="UP001589595"/>
    </source>
</evidence>
<dbReference type="InterPro" id="IPR050556">
    <property type="entry name" value="Type_II_TA_system_RNase"/>
</dbReference>
<dbReference type="InterPro" id="IPR029060">
    <property type="entry name" value="PIN-like_dom_sf"/>
</dbReference>
<dbReference type="PANTHER" id="PTHR33653">
    <property type="entry name" value="RIBONUCLEASE VAPC2"/>
    <property type="match status" value="1"/>
</dbReference>
<dbReference type="RefSeq" id="WP_222923248.1">
    <property type="nucleotide sequence ID" value="NZ_CP082286.1"/>
</dbReference>
<keyword evidence="4 8" id="KW-0479">Metal-binding</keyword>
<keyword evidence="6 8" id="KW-0460">Magnesium</keyword>
<evidence type="ECO:0000256" key="5">
    <source>
        <dbReference type="ARBA" id="ARBA00022801"/>
    </source>
</evidence>
<evidence type="ECO:0000313" key="10">
    <source>
        <dbReference type="EMBL" id="MFB9824687.1"/>
    </source>
</evidence>
<dbReference type="SUPFAM" id="SSF88723">
    <property type="entry name" value="PIN domain-like"/>
    <property type="match status" value="1"/>
</dbReference>
<protein>
    <recommendedName>
        <fullName evidence="8">Ribonuclease VapC</fullName>
        <shortName evidence="8">RNase VapC</shortName>
        <ecNumber evidence="8">3.1.-.-</ecNumber>
    </recommendedName>
    <alternativeName>
        <fullName evidence="8">Putative toxin VapC</fullName>
    </alternativeName>
</protein>
<comment type="caution">
    <text evidence="10">The sequence shown here is derived from an EMBL/GenBank/DDBJ whole genome shotgun (WGS) entry which is preliminary data.</text>
</comment>
<comment type="cofactor">
    <cofactor evidence="1 8">
        <name>Mg(2+)</name>
        <dbReference type="ChEBI" id="CHEBI:18420"/>
    </cofactor>
</comment>
<accession>A0ABD5MRU9</accession>
<feature type="domain" description="PIN" evidence="9">
    <location>
        <begin position="1"/>
        <end position="121"/>
    </location>
</feature>
<dbReference type="Pfam" id="PF01850">
    <property type="entry name" value="PIN"/>
    <property type="match status" value="1"/>
</dbReference>
<name>A0ABD5MRU9_9EURY</name>
<gene>
    <name evidence="8" type="primary">vapC</name>
    <name evidence="10" type="ORF">ACFFOL_10990</name>
</gene>
<dbReference type="AlphaFoldDB" id="A0ABD5MRU9"/>
<sequence>MILDTAFVLDLMADLPAAHEKLDELEANGAVLKLSTMTVLELYIGIEAYTGEEEAREIRRILDGVPRVAMDPQIAEEAGRMIGRLDPSTYKRKKGDAVIAATADVEGEAVVTRNVDDFERHGVPVEPY</sequence>
<dbReference type="EMBL" id="JBHMAJ010000007">
    <property type="protein sequence ID" value="MFB9824687.1"/>
    <property type="molecule type" value="Genomic_DNA"/>
</dbReference>
<dbReference type="Proteomes" id="UP001589595">
    <property type="component" value="Unassembled WGS sequence"/>
</dbReference>
<organism evidence="10 11">
    <name type="scientific">Halobaculum roseum</name>
    <dbReference type="NCBI Taxonomy" id="2175149"/>
    <lineage>
        <taxon>Archaea</taxon>
        <taxon>Methanobacteriati</taxon>
        <taxon>Methanobacteriota</taxon>
        <taxon>Stenosarchaea group</taxon>
        <taxon>Halobacteria</taxon>
        <taxon>Halobacteriales</taxon>
        <taxon>Haloferacaceae</taxon>
        <taxon>Halobaculum</taxon>
    </lineage>
</organism>
<evidence type="ECO:0000256" key="2">
    <source>
        <dbReference type="ARBA" id="ARBA00022649"/>
    </source>
</evidence>
<dbReference type="EC" id="3.1.-.-" evidence="8"/>
<dbReference type="GeneID" id="67210675"/>
<comment type="similarity">
    <text evidence="7 8">Belongs to the PINc/VapC protein family.</text>
</comment>
<dbReference type="InterPro" id="IPR022907">
    <property type="entry name" value="VapC_family"/>
</dbReference>
<reference evidence="10" key="1">
    <citation type="submission" date="2024-09" db="EMBL/GenBank/DDBJ databases">
        <authorList>
            <person name="Sun Q."/>
        </authorList>
    </citation>
    <scope>NUCLEOTIDE SEQUENCE [LARGE SCALE GENOMIC DNA]</scope>
    <source>
        <strain evidence="10">JCM 31273</strain>
    </source>
</reference>
<keyword evidence="11" id="KW-1185">Reference proteome</keyword>